<gene>
    <name evidence="2" type="ORF">ASPGLDRAFT_49628</name>
</gene>
<dbReference type="RefSeq" id="XP_022398918.1">
    <property type="nucleotide sequence ID" value="XM_022547146.1"/>
</dbReference>
<dbReference type="EMBL" id="KV878903">
    <property type="protein sequence ID" value="OJJ82220.1"/>
    <property type="molecule type" value="Genomic_DNA"/>
</dbReference>
<evidence type="ECO:0000313" key="2">
    <source>
        <dbReference type="EMBL" id="OJJ82220.1"/>
    </source>
</evidence>
<accession>A0A1L9VE76</accession>
<proteinExistence type="predicted"/>
<reference evidence="3" key="1">
    <citation type="journal article" date="2017" name="Genome Biol.">
        <title>Comparative genomics reveals high biological diversity and specific adaptations in the industrially and medically important fungal genus Aspergillus.</title>
        <authorList>
            <person name="de Vries R.P."/>
            <person name="Riley R."/>
            <person name="Wiebenga A."/>
            <person name="Aguilar-Osorio G."/>
            <person name="Amillis S."/>
            <person name="Uchima C.A."/>
            <person name="Anderluh G."/>
            <person name="Asadollahi M."/>
            <person name="Askin M."/>
            <person name="Barry K."/>
            <person name="Battaglia E."/>
            <person name="Bayram O."/>
            <person name="Benocci T."/>
            <person name="Braus-Stromeyer S.A."/>
            <person name="Caldana C."/>
            <person name="Canovas D."/>
            <person name="Cerqueira G.C."/>
            <person name="Chen F."/>
            <person name="Chen W."/>
            <person name="Choi C."/>
            <person name="Clum A."/>
            <person name="Dos Santos R.A."/>
            <person name="Damasio A.R."/>
            <person name="Diallinas G."/>
            <person name="Emri T."/>
            <person name="Fekete E."/>
            <person name="Flipphi M."/>
            <person name="Freyberg S."/>
            <person name="Gallo A."/>
            <person name="Gournas C."/>
            <person name="Habgood R."/>
            <person name="Hainaut M."/>
            <person name="Harispe M.L."/>
            <person name="Henrissat B."/>
            <person name="Hilden K.S."/>
            <person name="Hope R."/>
            <person name="Hossain A."/>
            <person name="Karabika E."/>
            <person name="Karaffa L."/>
            <person name="Karanyi Z."/>
            <person name="Krasevec N."/>
            <person name="Kuo A."/>
            <person name="Kusch H."/>
            <person name="LaButti K."/>
            <person name="Lagendijk E.L."/>
            <person name="Lapidus A."/>
            <person name="Levasseur A."/>
            <person name="Lindquist E."/>
            <person name="Lipzen A."/>
            <person name="Logrieco A.F."/>
            <person name="MacCabe A."/>
            <person name="Maekelae M.R."/>
            <person name="Malavazi I."/>
            <person name="Melin P."/>
            <person name="Meyer V."/>
            <person name="Mielnichuk N."/>
            <person name="Miskei M."/>
            <person name="Molnar A.P."/>
            <person name="Mule G."/>
            <person name="Ngan C.Y."/>
            <person name="Orejas M."/>
            <person name="Orosz E."/>
            <person name="Ouedraogo J.P."/>
            <person name="Overkamp K.M."/>
            <person name="Park H.-S."/>
            <person name="Perrone G."/>
            <person name="Piumi F."/>
            <person name="Punt P.J."/>
            <person name="Ram A.F."/>
            <person name="Ramon A."/>
            <person name="Rauscher S."/>
            <person name="Record E."/>
            <person name="Riano-Pachon D.M."/>
            <person name="Robert V."/>
            <person name="Roehrig J."/>
            <person name="Ruller R."/>
            <person name="Salamov A."/>
            <person name="Salih N.S."/>
            <person name="Samson R.A."/>
            <person name="Sandor E."/>
            <person name="Sanguinetti M."/>
            <person name="Schuetze T."/>
            <person name="Sepcic K."/>
            <person name="Shelest E."/>
            <person name="Sherlock G."/>
            <person name="Sophianopoulou V."/>
            <person name="Squina F.M."/>
            <person name="Sun H."/>
            <person name="Susca A."/>
            <person name="Todd R.B."/>
            <person name="Tsang A."/>
            <person name="Unkles S.E."/>
            <person name="van de Wiele N."/>
            <person name="van Rossen-Uffink D."/>
            <person name="Oliveira J.V."/>
            <person name="Vesth T.C."/>
            <person name="Visser J."/>
            <person name="Yu J.-H."/>
            <person name="Zhou M."/>
            <person name="Andersen M.R."/>
            <person name="Archer D.B."/>
            <person name="Baker S.E."/>
            <person name="Benoit I."/>
            <person name="Brakhage A.A."/>
            <person name="Braus G.H."/>
            <person name="Fischer R."/>
            <person name="Frisvad J.C."/>
            <person name="Goldman G.H."/>
            <person name="Houbraken J."/>
            <person name="Oakley B."/>
            <person name="Pocsi I."/>
            <person name="Scazzocchio C."/>
            <person name="Seiboth B."/>
            <person name="vanKuyk P.A."/>
            <person name="Wortman J."/>
            <person name="Dyer P.S."/>
            <person name="Grigoriev I.V."/>
        </authorList>
    </citation>
    <scope>NUCLEOTIDE SEQUENCE [LARGE SCALE GENOMIC DNA]</scope>
    <source>
        <strain evidence="3">CBS 516.65</strain>
    </source>
</reference>
<feature type="compositionally biased region" description="Basic and acidic residues" evidence="1">
    <location>
        <begin position="52"/>
        <end position="63"/>
    </location>
</feature>
<keyword evidence="3" id="KW-1185">Reference proteome</keyword>
<name>A0A1L9VE76_ASPGL</name>
<dbReference type="AlphaFoldDB" id="A0A1L9VE76"/>
<feature type="region of interest" description="Disordered" evidence="1">
    <location>
        <begin position="38"/>
        <end position="63"/>
    </location>
</feature>
<sequence>MYFSYVLHFHRYHTSVKPSYAAVKVVNAVLAGGMLEPSGPQSGPQLAQQPPELKDHFFLKNSS</sequence>
<dbReference type="VEuPathDB" id="FungiDB:ASPGLDRAFT_49628"/>
<protein>
    <submittedName>
        <fullName evidence="2">Uncharacterized protein</fullName>
    </submittedName>
</protein>
<feature type="compositionally biased region" description="Polar residues" evidence="1">
    <location>
        <begin position="39"/>
        <end position="48"/>
    </location>
</feature>
<dbReference type="GeneID" id="34463407"/>
<evidence type="ECO:0000256" key="1">
    <source>
        <dbReference type="SAM" id="MobiDB-lite"/>
    </source>
</evidence>
<organism evidence="2 3">
    <name type="scientific">Aspergillus glaucus CBS 516.65</name>
    <dbReference type="NCBI Taxonomy" id="1160497"/>
    <lineage>
        <taxon>Eukaryota</taxon>
        <taxon>Fungi</taxon>
        <taxon>Dikarya</taxon>
        <taxon>Ascomycota</taxon>
        <taxon>Pezizomycotina</taxon>
        <taxon>Eurotiomycetes</taxon>
        <taxon>Eurotiomycetidae</taxon>
        <taxon>Eurotiales</taxon>
        <taxon>Aspergillaceae</taxon>
        <taxon>Aspergillus</taxon>
        <taxon>Aspergillus subgen. Aspergillus</taxon>
    </lineage>
</organism>
<dbReference type="Proteomes" id="UP000184300">
    <property type="component" value="Unassembled WGS sequence"/>
</dbReference>
<evidence type="ECO:0000313" key="3">
    <source>
        <dbReference type="Proteomes" id="UP000184300"/>
    </source>
</evidence>